<dbReference type="OrthoDB" id="4338350at2"/>
<dbReference type="Proteomes" id="UP000466345">
    <property type="component" value="Unassembled WGS sequence"/>
</dbReference>
<evidence type="ECO:0000313" key="2">
    <source>
        <dbReference type="Proteomes" id="UP000466345"/>
    </source>
</evidence>
<accession>A0A7K0CGZ0</accession>
<protein>
    <recommendedName>
        <fullName evidence="3">Nucleopolyhedrovirus P10 family protein</fullName>
    </recommendedName>
</protein>
<gene>
    <name evidence="1" type="ORF">SRB5_24150</name>
</gene>
<reference evidence="1 2" key="1">
    <citation type="submission" date="2019-10" db="EMBL/GenBank/DDBJ databases">
        <title>Streptomyces smaragdinus sp. nov. and Streptomyces fabii sp. nov., isolated from the gut of fungus growing-termite Macrotermes natalensis.</title>
        <authorList>
            <person name="Schwitalla J."/>
            <person name="Benndorf R."/>
            <person name="Martin K."/>
            <person name="De Beer W."/>
            <person name="Kaster A.-K."/>
            <person name="Vollmers J."/>
            <person name="Poulsen M."/>
            <person name="Beemelmanns C."/>
        </authorList>
    </citation>
    <scope>NUCLEOTIDE SEQUENCE [LARGE SCALE GENOMIC DNA]</scope>
    <source>
        <strain evidence="1 2">RB5</strain>
    </source>
</reference>
<evidence type="ECO:0008006" key="3">
    <source>
        <dbReference type="Google" id="ProtNLM"/>
    </source>
</evidence>
<comment type="caution">
    <text evidence="1">The sequence shown here is derived from an EMBL/GenBank/DDBJ whole genome shotgun (WGS) entry which is preliminary data.</text>
</comment>
<name>A0A7K0CGZ0_9ACTN</name>
<evidence type="ECO:0000313" key="1">
    <source>
        <dbReference type="EMBL" id="MQY12282.1"/>
    </source>
</evidence>
<sequence length="195" mass="19752">MAGERWAEAVRAQLALGRLLPLGEAAEGAWIAEAAAASVLRRCTAPGTRVASLRLELADPAGAGEPAVPPPGGALAPGALLVTARCEAAAGEPLPVVAGALRAELWRAAAELGLVVEAVDVHVAALLDEVPEAAPVVRPEVSGTALAGLRVVRESPGHAEAHIEVRSGRLPLEAAREARASVPAPVVTVLVTAFR</sequence>
<dbReference type="AlphaFoldDB" id="A0A7K0CGZ0"/>
<dbReference type="RefSeq" id="WP_153451778.1">
    <property type="nucleotide sequence ID" value="NZ_WEGJ01000006.1"/>
</dbReference>
<keyword evidence="2" id="KW-1185">Reference proteome</keyword>
<organism evidence="1 2">
    <name type="scientific">Streptomyces smaragdinus</name>
    <dbReference type="NCBI Taxonomy" id="2585196"/>
    <lineage>
        <taxon>Bacteria</taxon>
        <taxon>Bacillati</taxon>
        <taxon>Actinomycetota</taxon>
        <taxon>Actinomycetes</taxon>
        <taxon>Kitasatosporales</taxon>
        <taxon>Streptomycetaceae</taxon>
        <taxon>Streptomyces</taxon>
    </lineage>
</organism>
<dbReference type="EMBL" id="WEGJ01000006">
    <property type="protein sequence ID" value="MQY12282.1"/>
    <property type="molecule type" value="Genomic_DNA"/>
</dbReference>
<proteinExistence type="predicted"/>